<organism evidence="2 3">
    <name type="scientific">Apiospora rasikravindrae</name>
    <dbReference type="NCBI Taxonomy" id="990691"/>
    <lineage>
        <taxon>Eukaryota</taxon>
        <taxon>Fungi</taxon>
        <taxon>Dikarya</taxon>
        <taxon>Ascomycota</taxon>
        <taxon>Pezizomycotina</taxon>
        <taxon>Sordariomycetes</taxon>
        <taxon>Xylariomycetidae</taxon>
        <taxon>Amphisphaeriales</taxon>
        <taxon>Apiosporaceae</taxon>
        <taxon>Apiospora</taxon>
    </lineage>
</organism>
<keyword evidence="3" id="KW-1185">Reference proteome</keyword>
<feature type="region of interest" description="Disordered" evidence="1">
    <location>
        <begin position="73"/>
        <end position="112"/>
    </location>
</feature>
<proteinExistence type="predicted"/>
<name>A0ABR1RVP3_9PEZI</name>
<accession>A0ABR1RVP3</accession>
<dbReference type="EMBL" id="JAQQWK010000012">
    <property type="protein sequence ID" value="KAK8021985.1"/>
    <property type="molecule type" value="Genomic_DNA"/>
</dbReference>
<evidence type="ECO:0000256" key="1">
    <source>
        <dbReference type="SAM" id="MobiDB-lite"/>
    </source>
</evidence>
<dbReference type="Proteomes" id="UP001444661">
    <property type="component" value="Unassembled WGS sequence"/>
</dbReference>
<evidence type="ECO:0000313" key="2">
    <source>
        <dbReference type="EMBL" id="KAK8021985.1"/>
    </source>
</evidence>
<evidence type="ECO:0000313" key="3">
    <source>
        <dbReference type="Proteomes" id="UP001444661"/>
    </source>
</evidence>
<reference evidence="2 3" key="1">
    <citation type="submission" date="2023-01" db="EMBL/GenBank/DDBJ databases">
        <title>Analysis of 21 Apiospora genomes using comparative genomics revels a genus with tremendous synthesis potential of carbohydrate active enzymes and secondary metabolites.</title>
        <authorList>
            <person name="Sorensen T."/>
        </authorList>
    </citation>
    <scope>NUCLEOTIDE SEQUENCE [LARGE SCALE GENOMIC DNA]</scope>
    <source>
        <strain evidence="2 3">CBS 33761</strain>
    </source>
</reference>
<comment type="caution">
    <text evidence="2">The sequence shown here is derived from an EMBL/GenBank/DDBJ whole genome shotgun (WGS) entry which is preliminary data.</text>
</comment>
<sequence length="249" mass="27047">MPTAAAPSPLVPAFFLPPPQLLQVREKTTLTRIDDGINILQEPHEIGRYLRQDPPLGAHAVRPPPPVREVEALEGSRQDVLERHVGLRGDPSRQELRPQHADAGGQGKRVAAPHDVEPEPLERSLADAGLQGLLYGPRIGRLAKPQLLQFGTSPAELGDPVRDGAGPVVHHRQLETGHVRERGEGRELEGVKVVVFAKVDGQILERRGHVVDHEGLEREGHSQLLHGEVEAPQGPTRLLVAVTGAIVMT</sequence>
<protein>
    <submittedName>
        <fullName evidence="2">Uncharacterized protein</fullName>
    </submittedName>
</protein>
<feature type="compositionally biased region" description="Basic and acidic residues" evidence="1">
    <location>
        <begin position="73"/>
        <end position="100"/>
    </location>
</feature>
<gene>
    <name evidence="2" type="ORF">PG993_012752</name>
</gene>